<sequence>MISIKLHPQLHEAVHQRNRSHDQAPTHAVPAAAGLSLDESTALIRTFSHSSMNRKQALTERNSDWG</sequence>
<comment type="caution">
    <text evidence="2">The sequence shown here is derived from an EMBL/GenBank/DDBJ whole genome shotgun (WGS) entry which is preliminary data.</text>
</comment>
<protein>
    <submittedName>
        <fullName evidence="2">Uncharacterized protein</fullName>
    </submittedName>
</protein>
<feature type="compositionally biased region" description="Basic and acidic residues" evidence="1">
    <location>
        <begin position="9"/>
        <end position="24"/>
    </location>
</feature>
<evidence type="ECO:0000313" key="2">
    <source>
        <dbReference type="EMBL" id="MEK8126836.1"/>
    </source>
</evidence>
<proteinExistence type="predicted"/>
<evidence type="ECO:0000313" key="3">
    <source>
        <dbReference type="Proteomes" id="UP001469365"/>
    </source>
</evidence>
<feature type="region of interest" description="Disordered" evidence="1">
    <location>
        <begin position="1"/>
        <end position="35"/>
    </location>
</feature>
<organism evidence="2 3">
    <name type="scientific">Paenibacillus filicis</name>
    <dbReference type="NCBI Taxonomy" id="669464"/>
    <lineage>
        <taxon>Bacteria</taxon>
        <taxon>Bacillati</taxon>
        <taxon>Bacillota</taxon>
        <taxon>Bacilli</taxon>
        <taxon>Bacillales</taxon>
        <taxon>Paenibacillaceae</taxon>
        <taxon>Paenibacillus</taxon>
    </lineage>
</organism>
<accession>A0ABU9DDB8</accession>
<keyword evidence="3" id="KW-1185">Reference proteome</keyword>
<evidence type="ECO:0000256" key="1">
    <source>
        <dbReference type="SAM" id="MobiDB-lite"/>
    </source>
</evidence>
<name>A0ABU9DDB8_9BACL</name>
<gene>
    <name evidence="2" type="ORF">WMW72_02835</name>
</gene>
<reference evidence="2 3" key="1">
    <citation type="submission" date="2024-04" db="EMBL/GenBank/DDBJ databases">
        <title>draft genome sequnece of Paenibacillus filicis.</title>
        <authorList>
            <person name="Kim D.-U."/>
        </authorList>
    </citation>
    <scope>NUCLEOTIDE SEQUENCE [LARGE SCALE GENOMIC DNA]</scope>
    <source>
        <strain evidence="2 3">KACC14197</strain>
    </source>
</reference>
<dbReference type="RefSeq" id="WP_341413880.1">
    <property type="nucleotide sequence ID" value="NZ_JBBPCC010000001.1"/>
</dbReference>
<dbReference type="EMBL" id="JBBPCC010000001">
    <property type="protein sequence ID" value="MEK8126836.1"/>
    <property type="molecule type" value="Genomic_DNA"/>
</dbReference>
<dbReference type="Proteomes" id="UP001469365">
    <property type="component" value="Unassembled WGS sequence"/>
</dbReference>